<name>A0A484NQ41_9ASTE</name>
<evidence type="ECO:0000313" key="3">
    <source>
        <dbReference type="EMBL" id="VFR03053.1"/>
    </source>
</evidence>
<keyword evidence="4" id="KW-1185">Reference proteome</keyword>
<dbReference type="AlphaFoldDB" id="A0A484NQ41"/>
<feature type="region of interest" description="Disordered" evidence="2">
    <location>
        <begin position="57"/>
        <end position="98"/>
    </location>
</feature>
<keyword evidence="1" id="KW-0175">Coiled coil</keyword>
<evidence type="ECO:0000256" key="2">
    <source>
        <dbReference type="SAM" id="MobiDB-lite"/>
    </source>
</evidence>
<accession>A0A484NQ41</accession>
<dbReference type="Proteomes" id="UP000595140">
    <property type="component" value="Unassembled WGS sequence"/>
</dbReference>
<organism evidence="3 4">
    <name type="scientific">Cuscuta campestris</name>
    <dbReference type="NCBI Taxonomy" id="132261"/>
    <lineage>
        <taxon>Eukaryota</taxon>
        <taxon>Viridiplantae</taxon>
        <taxon>Streptophyta</taxon>
        <taxon>Embryophyta</taxon>
        <taxon>Tracheophyta</taxon>
        <taxon>Spermatophyta</taxon>
        <taxon>Magnoliopsida</taxon>
        <taxon>eudicotyledons</taxon>
        <taxon>Gunneridae</taxon>
        <taxon>Pentapetalae</taxon>
        <taxon>asterids</taxon>
        <taxon>lamiids</taxon>
        <taxon>Solanales</taxon>
        <taxon>Convolvulaceae</taxon>
        <taxon>Cuscuteae</taxon>
        <taxon>Cuscuta</taxon>
        <taxon>Cuscuta subgen. Grammica</taxon>
        <taxon>Cuscuta sect. Cleistogrammica</taxon>
    </lineage>
</organism>
<sequence length="287" mass="33648">MGRGGEKRRGTGTLKNPDFDNTWLNALLESDLSFRAEWNSNNVVSSIPLQNEENTSIAPSTNHLAHGSIGGSQSPLPIGETTQGIEPPKQREEQRNEDERMVIVPGDFSVNKTVREEVKRINKRLFNGKATRFLGIQNARDIYWEQLEQRFRWAPEHHSKASYLTVRLQQEVHWAPRQSLNYYRKFLLNLVVHVALMSYCYKCVQIRRQARLKAQEQPELLLRAQENKSEVERLKEELEEKDATMKAEIDKLQKELDKTKGLQQKERKRRREVVQELKDFKNSRQWI</sequence>
<reference evidence="3 4" key="1">
    <citation type="submission" date="2018-04" db="EMBL/GenBank/DDBJ databases">
        <authorList>
            <person name="Vogel A."/>
        </authorList>
    </citation>
    <scope>NUCLEOTIDE SEQUENCE [LARGE SCALE GENOMIC DNA]</scope>
</reference>
<evidence type="ECO:0000313" key="4">
    <source>
        <dbReference type="Proteomes" id="UP000595140"/>
    </source>
</evidence>
<feature type="compositionally biased region" description="Polar residues" evidence="2">
    <location>
        <begin position="71"/>
        <end position="84"/>
    </location>
</feature>
<proteinExistence type="predicted"/>
<evidence type="ECO:0000256" key="1">
    <source>
        <dbReference type="SAM" id="Coils"/>
    </source>
</evidence>
<gene>
    <name evidence="3" type="ORF">CCAM_LOCUS44828</name>
</gene>
<protein>
    <submittedName>
        <fullName evidence="3">Uncharacterized protein</fullName>
    </submittedName>
</protein>
<dbReference type="EMBL" id="OOIL02006852">
    <property type="protein sequence ID" value="VFR03053.1"/>
    <property type="molecule type" value="Genomic_DNA"/>
</dbReference>
<feature type="coiled-coil region" evidence="1">
    <location>
        <begin position="221"/>
        <end position="269"/>
    </location>
</feature>
<feature type="compositionally biased region" description="Basic and acidic residues" evidence="2">
    <location>
        <begin position="88"/>
        <end position="98"/>
    </location>
</feature>